<dbReference type="AlphaFoldDB" id="A0A6N2BPC2"/>
<feature type="region of interest" description="Disordered" evidence="1">
    <location>
        <begin position="116"/>
        <end position="144"/>
    </location>
</feature>
<name>A0A6N2BPC2_SOLCI</name>
<dbReference type="EMBL" id="RXGB01002263">
    <property type="protein sequence ID" value="TMW95688.1"/>
    <property type="molecule type" value="Genomic_DNA"/>
</dbReference>
<gene>
    <name evidence="2" type="ORF">EJD97_008493</name>
</gene>
<proteinExistence type="predicted"/>
<protein>
    <submittedName>
        <fullName evidence="2">Uncharacterized protein</fullName>
    </submittedName>
</protein>
<reference evidence="2" key="1">
    <citation type="submission" date="2019-05" db="EMBL/GenBank/DDBJ databases">
        <title>The de novo reference genome and transcriptome assemblies of the wild tomato species Solanum chilense.</title>
        <authorList>
            <person name="Stam R."/>
            <person name="Nosenko T."/>
            <person name="Hoerger A.C."/>
            <person name="Stephan W."/>
            <person name="Seidel M.A."/>
            <person name="Kuhn J.M.M."/>
            <person name="Haberer G."/>
            <person name="Tellier A."/>
        </authorList>
    </citation>
    <scope>NUCLEOTIDE SEQUENCE</scope>
    <source>
        <tissue evidence="2">Mature leaves</tissue>
    </source>
</reference>
<organism evidence="2">
    <name type="scientific">Solanum chilense</name>
    <name type="common">Tomato</name>
    <name type="synonym">Lycopersicon chilense</name>
    <dbReference type="NCBI Taxonomy" id="4083"/>
    <lineage>
        <taxon>Eukaryota</taxon>
        <taxon>Viridiplantae</taxon>
        <taxon>Streptophyta</taxon>
        <taxon>Embryophyta</taxon>
        <taxon>Tracheophyta</taxon>
        <taxon>Spermatophyta</taxon>
        <taxon>Magnoliopsida</taxon>
        <taxon>eudicotyledons</taxon>
        <taxon>Gunneridae</taxon>
        <taxon>Pentapetalae</taxon>
        <taxon>asterids</taxon>
        <taxon>lamiids</taxon>
        <taxon>Solanales</taxon>
        <taxon>Solanaceae</taxon>
        <taxon>Solanoideae</taxon>
        <taxon>Solaneae</taxon>
        <taxon>Solanum</taxon>
        <taxon>Solanum subgen. Lycopersicon</taxon>
    </lineage>
</organism>
<feature type="compositionally biased region" description="Polar residues" evidence="1">
    <location>
        <begin position="116"/>
        <end position="127"/>
    </location>
</feature>
<accession>A0A6N2BPC2</accession>
<evidence type="ECO:0000256" key="1">
    <source>
        <dbReference type="SAM" id="MobiDB-lite"/>
    </source>
</evidence>
<evidence type="ECO:0000313" key="2">
    <source>
        <dbReference type="EMBL" id="TMW95688.1"/>
    </source>
</evidence>
<sequence length="144" mass="16496">MPKGYGSNLGKRPDMNEGKFIGMESHDCNVFMETLLPITFRHLQERIWKPITKTTRVRLRRNWIICQAEALDGVQIVVMSDQIDQLTAALAELDQRRVAEQESMNATVQQIKKQVMNLSRQPTTSAPHDTDNETDEDDYIGHTP</sequence>
<comment type="caution">
    <text evidence="2">The sequence shown here is derived from an EMBL/GenBank/DDBJ whole genome shotgun (WGS) entry which is preliminary data.</text>
</comment>